<dbReference type="InterPro" id="IPR045865">
    <property type="entry name" value="ACT-like_dom_sf"/>
</dbReference>
<evidence type="ECO:0000259" key="1">
    <source>
        <dbReference type="Pfam" id="PF19571"/>
    </source>
</evidence>
<accession>A0ABT2EI87</accession>
<dbReference type="Proteomes" id="UP001204798">
    <property type="component" value="Unassembled WGS sequence"/>
</dbReference>
<reference evidence="2 3" key="1">
    <citation type="submission" date="2022-08" db="EMBL/GenBank/DDBJ databases">
        <title>Bacterial and archaeal communities from various locations to study Microbial Dark Matter (Phase II).</title>
        <authorList>
            <person name="Stepanauskas R."/>
        </authorList>
    </citation>
    <scope>NUCLEOTIDE SEQUENCE [LARGE SCALE GENOMIC DNA]</scope>
    <source>
        <strain evidence="2 3">PD1</strain>
    </source>
</reference>
<dbReference type="RefSeq" id="WP_259091941.1">
    <property type="nucleotide sequence ID" value="NZ_CP130454.1"/>
</dbReference>
<comment type="caution">
    <text evidence="2">The sequence shown here is derived from an EMBL/GenBank/DDBJ whole genome shotgun (WGS) entry which is preliminary data.</text>
</comment>
<dbReference type="CDD" id="cd02116">
    <property type="entry name" value="ACT"/>
    <property type="match status" value="1"/>
</dbReference>
<dbReference type="Gene3D" id="3.30.2130.10">
    <property type="entry name" value="VC0802-like"/>
    <property type="match status" value="1"/>
</dbReference>
<gene>
    <name evidence="2" type="ORF">M2350_000060</name>
</gene>
<dbReference type="InterPro" id="IPR045739">
    <property type="entry name" value="ACT_dom_pair"/>
</dbReference>
<name>A0ABT2EI87_9BACT</name>
<dbReference type="EMBL" id="JANUCP010000001">
    <property type="protein sequence ID" value="MCS3917663.1"/>
    <property type="molecule type" value="Genomic_DNA"/>
</dbReference>
<evidence type="ECO:0000313" key="2">
    <source>
        <dbReference type="EMBL" id="MCS3917663.1"/>
    </source>
</evidence>
<proteinExistence type="predicted"/>
<dbReference type="SUPFAM" id="SSF55021">
    <property type="entry name" value="ACT-like"/>
    <property type="match status" value="1"/>
</dbReference>
<protein>
    <recommendedName>
        <fullName evidence="1">ACT domain-containing protein</fullName>
    </recommendedName>
</protein>
<feature type="domain" description="ACT" evidence="1">
    <location>
        <begin position="14"/>
        <end position="132"/>
    </location>
</feature>
<keyword evidence="3" id="KW-1185">Reference proteome</keyword>
<organism evidence="2 3">
    <name type="scientific">Candidatus Fervidibacter sacchari</name>
    <dbReference type="NCBI Taxonomy" id="1448929"/>
    <lineage>
        <taxon>Bacteria</taxon>
        <taxon>Candidatus Fervidibacterota</taxon>
        <taxon>Candidatus Fervidibacter</taxon>
    </lineage>
</organism>
<evidence type="ECO:0000313" key="3">
    <source>
        <dbReference type="Proteomes" id="UP001204798"/>
    </source>
</evidence>
<sequence>MPLKVEKVVLWSGEIEDKPGALAKVLEPLAQAGVDLQVVLAERNPAKVGVGVVYLGPVKGRKATDAAKAAGLSEATSPVFLRVEGTNRPGLGHLMTSALAEAGINLAFVGATVIGNKFVAFFGFDSDADARKASRILSTLKLPRR</sequence>
<dbReference type="Pfam" id="PF19571">
    <property type="entry name" value="ACT_8"/>
    <property type="match status" value="1"/>
</dbReference>